<evidence type="ECO:0000259" key="3">
    <source>
        <dbReference type="PROSITE" id="PS51186"/>
    </source>
</evidence>
<dbReference type="AlphaFoldDB" id="A0A371BAP2"/>
<feature type="domain" description="N-acetyltransferase" evidence="3">
    <location>
        <begin position="4"/>
        <end position="173"/>
    </location>
</feature>
<dbReference type="EMBL" id="QRGO01000001">
    <property type="protein sequence ID" value="RDV04431.1"/>
    <property type="molecule type" value="Genomic_DNA"/>
</dbReference>
<dbReference type="RefSeq" id="WP_115516456.1">
    <property type="nucleotide sequence ID" value="NZ_QRGO01000001.1"/>
</dbReference>
<dbReference type="GO" id="GO:0016747">
    <property type="term" value="F:acyltransferase activity, transferring groups other than amino-acyl groups"/>
    <property type="evidence" value="ECO:0007669"/>
    <property type="project" value="InterPro"/>
</dbReference>
<evidence type="ECO:0000256" key="2">
    <source>
        <dbReference type="ARBA" id="ARBA00023315"/>
    </source>
</evidence>
<dbReference type="OrthoDB" id="3389160at2"/>
<evidence type="ECO:0000313" key="4">
    <source>
        <dbReference type="EMBL" id="RDV04431.1"/>
    </source>
</evidence>
<reference evidence="5" key="1">
    <citation type="submission" date="2018-08" db="EMBL/GenBank/DDBJ databases">
        <authorList>
            <person name="Kim S.-J."/>
            <person name="Jung G.-Y."/>
        </authorList>
    </citation>
    <scope>NUCLEOTIDE SEQUENCE [LARGE SCALE GENOMIC DNA]</scope>
    <source>
        <strain evidence="5">GY_H</strain>
    </source>
</reference>
<keyword evidence="2" id="KW-0012">Acyltransferase</keyword>
<keyword evidence="1 4" id="KW-0808">Transferase</keyword>
<accession>A0A371BAP2</accession>
<dbReference type="PROSITE" id="PS51186">
    <property type="entry name" value="GNAT"/>
    <property type="match status" value="1"/>
</dbReference>
<evidence type="ECO:0000256" key="1">
    <source>
        <dbReference type="ARBA" id="ARBA00022679"/>
    </source>
</evidence>
<dbReference type="Gene3D" id="3.40.630.30">
    <property type="match status" value="1"/>
</dbReference>
<dbReference type="CDD" id="cd04301">
    <property type="entry name" value="NAT_SF"/>
    <property type="match status" value="1"/>
</dbReference>
<proteinExistence type="predicted"/>
<dbReference type="PANTHER" id="PTHR43877">
    <property type="entry name" value="AMINOALKYLPHOSPHONATE N-ACETYLTRANSFERASE-RELATED-RELATED"/>
    <property type="match status" value="1"/>
</dbReference>
<dbReference type="Proteomes" id="UP000263993">
    <property type="component" value="Unassembled WGS sequence"/>
</dbReference>
<dbReference type="InterPro" id="IPR016181">
    <property type="entry name" value="Acyl_CoA_acyltransferase"/>
</dbReference>
<dbReference type="Pfam" id="PF00583">
    <property type="entry name" value="Acetyltransf_1"/>
    <property type="match status" value="1"/>
</dbReference>
<protein>
    <submittedName>
        <fullName evidence="4">N-acetyltransferase</fullName>
    </submittedName>
</protein>
<dbReference type="SUPFAM" id="SSF55729">
    <property type="entry name" value="Acyl-CoA N-acyltransferases (Nat)"/>
    <property type="match status" value="1"/>
</dbReference>
<sequence>MSAIVIREIGAAEAERRIAELGAILRDAVDGGASVNFLAGLTQAEAEAFWRGQLAGLADGSRHLLVADDGEKLVGTVVLTLAPQPNQPHRADVGKMLVLSSLRRQGLGCRLLEAVEALARAKGRTLLMLDTTTGSSGDRLYRCRGWVEYGIVPAHALSTLGIPTATSFFYKQM</sequence>
<dbReference type="InterPro" id="IPR000182">
    <property type="entry name" value="GNAT_dom"/>
</dbReference>
<name>A0A371BAP2_9BRAD</name>
<evidence type="ECO:0000313" key="5">
    <source>
        <dbReference type="Proteomes" id="UP000263993"/>
    </source>
</evidence>
<keyword evidence="5" id="KW-1185">Reference proteome</keyword>
<gene>
    <name evidence="4" type="ORF">DXH78_07495</name>
</gene>
<comment type="caution">
    <text evidence="4">The sequence shown here is derived from an EMBL/GenBank/DDBJ whole genome shotgun (WGS) entry which is preliminary data.</text>
</comment>
<organism evidence="4 5">
    <name type="scientific">Undibacter mobilis</name>
    <dbReference type="NCBI Taxonomy" id="2292256"/>
    <lineage>
        <taxon>Bacteria</taxon>
        <taxon>Pseudomonadati</taxon>
        <taxon>Pseudomonadota</taxon>
        <taxon>Alphaproteobacteria</taxon>
        <taxon>Hyphomicrobiales</taxon>
        <taxon>Nitrobacteraceae</taxon>
        <taxon>Undibacter</taxon>
    </lineage>
</organism>
<dbReference type="InterPro" id="IPR050832">
    <property type="entry name" value="Bact_Acetyltransf"/>
</dbReference>